<dbReference type="EMBL" id="JACOPO010000006">
    <property type="protein sequence ID" value="MBC5723077.1"/>
    <property type="molecule type" value="Genomic_DNA"/>
</dbReference>
<accession>A0A8J6JAU8</accession>
<proteinExistence type="predicted"/>
<gene>
    <name evidence="1" type="ORF">H8S11_09650</name>
</gene>
<organism evidence="1 2">
    <name type="scientific">Flintibacter hominis</name>
    <dbReference type="NCBI Taxonomy" id="2763048"/>
    <lineage>
        <taxon>Bacteria</taxon>
        <taxon>Bacillati</taxon>
        <taxon>Bacillota</taxon>
        <taxon>Clostridia</taxon>
        <taxon>Eubacteriales</taxon>
        <taxon>Flintibacter</taxon>
    </lineage>
</organism>
<evidence type="ECO:0000313" key="1">
    <source>
        <dbReference type="EMBL" id="MBC5723077.1"/>
    </source>
</evidence>
<dbReference type="Proteomes" id="UP000628736">
    <property type="component" value="Unassembled WGS sequence"/>
</dbReference>
<evidence type="ECO:0000313" key="2">
    <source>
        <dbReference type="Proteomes" id="UP000628736"/>
    </source>
</evidence>
<protein>
    <submittedName>
        <fullName evidence="1">Uncharacterized protein</fullName>
    </submittedName>
</protein>
<reference evidence="1" key="1">
    <citation type="submission" date="2020-08" db="EMBL/GenBank/DDBJ databases">
        <title>Genome public.</title>
        <authorList>
            <person name="Liu C."/>
            <person name="Sun Q."/>
        </authorList>
    </citation>
    <scope>NUCLEOTIDE SEQUENCE</scope>
    <source>
        <strain evidence="1">NSJ-23</strain>
    </source>
</reference>
<dbReference type="AlphaFoldDB" id="A0A8J6JAU8"/>
<keyword evidence="2" id="KW-1185">Reference proteome</keyword>
<comment type="caution">
    <text evidence="1">The sequence shown here is derived from an EMBL/GenBank/DDBJ whole genome shotgun (WGS) entry which is preliminary data.</text>
</comment>
<sequence>MKKKFRITCTHNPQDFFNGQEPAELSKTYITDNLELDTSREIHDGYQVIVSEAEKDEE</sequence>
<name>A0A8J6JAU8_9FIRM</name>
<dbReference type="RefSeq" id="WP_186852970.1">
    <property type="nucleotide sequence ID" value="NZ_JACOPO010000006.1"/>
</dbReference>